<dbReference type="Gene3D" id="3.10.350.10">
    <property type="entry name" value="LysM domain"/>
    <property type="match status" value="1"/>
</dbReference>
<gene>
    <name evidence="2" type="ORF">GL263_22330</name>
</gene>
<evidence type="ECO:0000313" key="3">
    <source>
        <dbReference type="Proteomes" id="UP000766698"/>
    </source>
</evidence>
<dbReference type="SMART" id="SM00257">
    <property type="entry name" value="LysM"/>
    <property type="match status" value="1"/>
</dbReference>
<sequence length="75" mass="8203">MGRHVDRVRRAATNQTGYRVAEGDTLSTIADRHAVEGGWSALYEHNEETVGTNPDRILPGQLLDLAGLTTATDKR</sequence>
<dbReference type="InterPro" id="IPR018392">
    <property type="entry name" value="LysM"/>
</dbReference>
<dbReference type="Pfam" id="PF01476">
    <property type="entry name" value="LysM"/>
    <property type="match status" value="1"/>
</dbReference>
<dbReference type="InterPro" id="IPR036779">
    <property type="entry name" value="LysM_dom_sf"/>
</dbReference>
<keyword evidence="3" id="KW-1185">Reference proteome</keyword>
<dbReference type="SUPFAM" id="SSF54106">
    <property type="entry name" value="LysM domain"/>
    <property type="match status" value="1"/>
</dbReference>
<dbReference type="PANTHER" id="PTHR34700">
    <property type="entry name" value="POTASSIUM BINDING PROTEIN KBP"/>
    <property type="match status" value="1"/>
</dbReference>
<name>A0ABR6ELP3_9ACTN</name>
<reference evidence="3" key="1">
    <citation type="journal article" date="2020" name="Syst. Appl. Microbiol.">
        <title>Streptomyces alkaliterrae sp. nov., isolated from an alkaline soil, and emended descriptions of Streptomyces alkaliphilus, Streptomyces calidiresistens and Streptomyces durbertensis.</title>
        <authorList>
            <person name="Swiecimska M."/>
            <person name="Golinska P."/>
            <person name="Nouioui I."/>
            <person name="Wypij M."/>
            <person name="Rai M."/>
            <person name="Sangal V."/>
            <person name="Goodfellow M."/>
        </authorList>
    </citation>
    <scope>NUCLEOTIDE SEQUENCE [LARGE SCALE GENOMIC DNA]</scope>
    <source>
        <strain evidence="3">DSM 104538</strain>
    </source>
</reference>
<feature type="domain" description="LysM" evidence="1">
    <location>
        <begin position="16"/>
        <end position="65"/>
    </location>
</feature>
<evidence type="ECO:0000259" key="1">
    <source>
        <dbReference type="PROSITE" id="PS51782"/>
    </source>
</evidence>
<dbReference type="CDD" id="cd00118">
    <property type="entry name" value="LysM"/>
    <property type="match status" value="1"/>
</dbReference>
<accession>A0ABR6ELP3</accession>
<dbReference type="EMBL" id="WMLF01000446">
    <property type="protein sequence ID" value="MBB1246271.1"/>
    <property type="molecule type" value="Genomic_DNA"/>
</dbReference>
<organism evidence="2 3">
    <name type="scientific">Streptomyces durbertensis</name>
    <dbReference type="NCBI Taxonomy" id="2448886"/>
    <lineage>
        <taxon>Bacteria</taxon>
        <taxon>Bacillati</taxon>
        <taxon>Actinomycetota</taxon>
        <taxon>Actinomycetes</taxon>
        <taxon>Kitasatosporales</taxon>
        <taxon>Streptomycetaceae</taxon>
        <taxon>Streptomyces</taxon>
    </lineage>
</organism>
<evidence type="ECO:0000313" key="2">
    <source>
        <dbReference type="EMBL" id="MBB1246271.1"/>
    </source>
</evidence>
<dbReference type="InterPro" id="IPR052196">
    <property type="entry name" value="Bact_Kbp"/>
</dbReference>
<proteinExistence type="predicted"/>
<dbReference type="Proteomes" id="UP000766698">
    <property type="component" value="Unassembled WGS sequence"/>
</dbReference>
<dbReference type="PROSITE" id="PS51782">
    <property type="entry name" value="LYSM"/>
    <property type="match status" value="1"/>
</dbReference>
<dbReference type="PANTHER" id="PTHR34700:SF4">
    <property type="entry name" value="PHAGE-LIKE ELEMENT PBSX PROTEIN XKDP"/>
    <property type="match status" value="1"/>
</dbReference>
<protein>
    <submittedName>
        <fullName evidence="2">LysM peptidoglycan-binding domain-containing protein</fullName>
    </submittedName>
</protein>
<comment type="caution">
    <text evidence="2">The sequence shown here is derived from an EMBL/GenBank/DDBJ whole genome shotgun (WGS) entry which is preliminary data.</text>
</comment>